<dbReference type="Proteomes" id="UP000241912">
    <property type="component" value="Unassembled WGS sequence"/>
</dbReference>
<evidence type="ECO:0000256" key="7">
    <source>
        <dbReference type="RuleBase" id="RU364083"/>
    </source>
</evidence>
<comment type="subunit">
    <text evidence="7">The complex is composed of two ATP-binding proteins (PotA), two transmembrane proteins (PotB and PotC) and a solute-binding protein (PotD).</text>
</comment>
<dbReference type="GO" id="GO:0005524">
    <property type="term" value="F:ATP binding"/>
    <property type="evidence" value="ECO:0007669"/>
    <property type="project" value="UniProtKB-KW"/>
</dbReference>
<keyword evidence="3 7" id="KW-0547">Nucleotide-binding</keyword>
<dbReference type="Gene3D" id="3.40.50.300">
    <property type="entry name" value="P-loop containing nucleotide triphosphate hydrolases"/>
    <property type="match status" value="1"/>
</dbReference>
<evidence type="ECO:0000313" key="10">
    <source>
        <dbReference type="Proteomes" id="UP000241912"/>
    </source>
</evidence>
<sequence length="361" mass="40316">MTLLEVRNVTKRFGSFTAVDDVNITIKTGEFFTLLGPSGCGKTTLLRMIAGFDAPDNGQILLDNKDIIDLPPEKRPFHTVFQSYALFSHMTVADNIGFPLKMSGKTSREIKIRVAETLSEVELSSFSHRYPHELSGGQKQRVAFARGLINQPRLLLLDEPLGALDEKLRENMQRELISLQAKANVTFIYVTHAQNEALALSHRIAVMNQGKIEQIDEPSRIYNFPINRFVADFIGKINMLDAQVIEASGYHLKLKVTGLGEVMAPVREHVKIGDQGILAIRPEQVRIDPLGSEVAAKFQLVGKIKDFLYIGDVTTYLIELPNSIRIEALQPNSFPGHAKLFEIGDPVVVSWQEHSAQFLPD</sequence>
<dbReference type="Pfam" id="PF00005">
    <property type="entry name" value="ABC_tran"/>
    <property type="match status" value="1"/>
</dbReference>
<dbReference type="EC" id="7.6.2.11" evidence="7"/>
<proteinExistence type="inferred from homology"/>
<evidence type="ECO:0000256" key="6">
    <source>
        <dbReference type="ARBA" id="ARBA00023136"/>
    </source>
</evidence>
<dbReference type="AlphaFoldDB" id="A0A2P7NT62"/>
<dbReference type="GO" id="GO:0043190">
    <property type="term" value="C:ATP-binding cassette (ABC) transporter complex"/>
    <property type="evidence" value="ECO:0007669"/>
    <property type="project" value="InterPro"/>
</dbReference>
<dbReference type="InterPro" id="IPR005893">
    <property type="entry name" value="PotA-like"/>
</dbReference>
<reference evidence="9 10" key="1">
    <citation type="submission" date="2018-03" db="EMBL/GenBank/DDBJ databases">
        <title>Draft genome of Nitrosomonas supralitoralis APG5.</title>
        <authorList>
            <person name="Urakawa H."/>
            <person name="Lopez J.V."/>
        </authorList>
    </citation>
    <scope>NUCLEOTIDE SEQUENCE [LARGE SCALE GENOMIC DNA]</scope>
    <source>
        <strain evidence="9 10">APG5</strain>
    </source>
</reference>
<evidence type="ECO:0000256" key="5">
    <source>
        <dbReference type="ARBA" id="ARBA00022967"/>
    </source>
</evidence>
<dbReference type="SMART" id="SM00382">
    <property type="entry name" value="AAA"/>
    <property type="match status" value="1"/>
</dbReference>
<dbReference type="InterPro" id="IPR050093">
    <property type="entry name" value="ABC_SmlMolc_Importer"/>
</dbReference>
<dbReference type="GO" id="GO:0016887">
    <property type="term" value="F:ATP hydrolysis activity"/>
    <property type="evidence" value="ECO:0007669"/>
    <property type="project" value="InterPro"/>
</dbReference>
<evidence type="ECO:0000259" key="8">
    <source>
        <dbReference type="PROSITE" id="PS50893"/>
    </source>
</evidence>
<dbReference type="InterPro" id="IPR003439">
    <property type="entry name" value="ABC_transporter-like_ATP-bd"/>
</dbReference>
<organism evidence="9 10">
    <name type="scientific">Nitrosomonas supralitoralis</name>
    <dbReference type="NCBI Taxonomy" id="2116706"/>
    <lineage>
        <taxon>Bacteria</taxon>
        <taxon>Pseudomonadati</taxon>
        <taxon>Pseudomonadota</taxon>
        <taxon>Betaproteobacteria</taxon>
        <taxon>Nitrosomonadales</taxon>
        <taxon>Nitrosomonadaceae</taxon>
        <taxon>Nitrosomonas</taxon>
    </lineage>
</organism>
<dbReference type="PROSITE" id="PS00211">
    <property type="entry name" value="ABC_TRANSPORTER_1"/>
    <property type="match status" value="1"/>
</dbReference>
<dbReference type="RefSeq" id="WP_106707542.1">
    <property type="nucleotide sequence ID" value="NZ_PXXU01000040.1"/>
</dbReference>
<evidence type="ECO:0000313" key="9">
    <source>
        <dbReference type="EMBL" id="PSJ16664.1"/>
    </source>
</evidence>
<dbReference type="NCBIfam" id="TIGR01187">
    <property type="entry name" value="potA"/>
    <property type="match status" value="1"/>
</dbReference>
<keyword evidence="5 7" id="KW-1278">Translocase</keyword>
<comment type="caution">
    <text evidence="9">The sequence shown here is derived from an EMBL/GenBank/DDBJ whole genome shotgun (WGS) entry which is preliminary data.</text>
</comment>
<name>A0A2P7NT62_9PROT</name>
<evidence type="ECO:0000256" key="4">
    <source>
        <dbReference type="ARBA" id="ARBA00022840"/>
    </source>
</evidence>
<dbReference type="PANTHER" id="PTHR42781:SF4">
    <property type="entry name" value="SPERMIDINE_PUTRESCINE IMPORT ATP-BINDING PROTEIN POTA"/>
    <property type="match status" value="1"/>
</dbReference>
<keyword evidence="10" id="KW-1185">Reference proteome</keyword>
<dbReference type="InterPro" id="IPR003593">
    <property type="entry name" value="AAA+_ATPase"/>
</dbReference>
<keyword evidence="4 7" id="KW-0067">ATP-binding</keyword>
<dbReference type="GO" id="GO:0015417">
    <property type="term" value="F:ABC-type polyamine transporter activity"/>
    <property type="evidence" value="ECO:0007669"/>
    <property type="project" value="UniProtKB-EC"/>
</dbReference>
<comment type="similarity">
    <text evidence="7">Belongs to the ABC transporter superfamily. Spermidine/putrescine importer (TC 3.A.1.11.1) family.</text>
</comment>
<dbReference type="SUPFAM" id="SSF52540">
    <property type="entry name" value="P-loop containing nucleoside triphosphate hydrolases"/>
    <property type="match status" value="1"/>
</dbReference>
<dbReference type="GO" id="GO:0015847">
    <property type="term" value="P:putrescine transport"/>
    <property type="evidence" value="ECO:0007669"/>
    <property type="project" value="UniProtKB-ARBA"/>
</dbReference>
<evidence type="ECO:0000256" key="2">
    <source>
        <dbReference type="ARBA" id="ARBA00022475"/>
    </source>
</evidence>
<keyword evidence="6 7" id="KW-0472">Membrane</keyword>
<dbReference type="InterPro" id="IPR017871">
    <property type="entry name" value="ABC_transporter-like_CS"/>
</dbReference>
<dbReference type="InterPro" id="IPR008995">
    <property type="entry name" value="Mo/tungstate-bd_C_term_dom"/>
</dbReference>
<dbReference type="FunFam" id="3.40.50.300:FF:000133">
    <property type="entry name" value="Spermidine/putrescine import ATP-binding protein PotA"/>
    <property type="match status" value="1"/>
</dbReference>
<dbReference type="OrthoDB" id="5298774at2"/>
<comment type="function">
    <text evidence="7">Part of the ABC transporter complex PotABCD involved in spermidine/putrescine import. Responsible for energy coupling to the transport system.</text>
</comment>
<dbReference type="InterPro" id="IPR013611">
    <property type="entry name" value="Transp-assoc_OB_typ2"/>
</dbReference>
<dbReference type="EMBL" id="PXXU01000040">
    <property type="protein sequence ID" value="PSJ16664.1"/>
    <property type="molecule type" value="Genomic_DNA"/>
</dbReference>
<dbReference type="Pfam" id="PF08402">
    <property type="entry name" value="TOBE_2"/>
    <property type="match status" value="1"/>
</dbReference>
<dbReference type="PANTHER" id="PTHR42781">
    <property type="entry name" value="SPERMIDINE/PUTRESCINE IMPORT ATP-BINDING PROTEIN POTA"/>
    <property type="match status" value="1"/>
</dbReference>
<keyword evidence="1 7" id="KW-0813">Transport</keyword>
<dbReference type="PROSITE" id="PS50893">
    <property type="entry name" value="ABC_TRANSPORTER_2"/>
    <property type="match status" value="1"/>
</dbReference>
<protein>
    <recommendedName>
        <fullName evidence="7">Spermidine/putrescine import ATP-binding protein PotA</fullName>
        <ecNumber evidence="7">7.6.2.11</ecNumber>
    </recommendedName>
</protein>
<evidence type="ECO:0000256" key="1">
    <source>
        <dbReference type="ARBA" id="ARBA00022448"/>
    </source>
</evidence>
<evidence type="ECO:0000256" key="3">
    <source>
        <dbReference type="ARBA" id="ARBA00022741"/>
    </source>
</evidence>
<dbReference type="SUPFAM" id="SSF50331">
    <property type="entry name" value="MOP-like"/>
    <property type="match status" value="1"/>
</dbReference>
<accession>A0A2P7NT62</accession>
<keyword evidence="2 7" id="KW-1003">Cell membrane</keyword>
<gene>
    <name evidence="7" type="primary">potA</name>
    <name evidence="9" type="ORF">C7H79_12225</name>
</gene>
<feature type="domain" description="ABC transporter" evidence="8">
    <location>
        <begin position="4"/>
        <end position="234"/>
    </location>
</feature>
<dbReference type="InterPro" id="IPR027417">
    <property type="entry name" value="P-loop_NTPase"/>
</dbReference>
<comment type="catalytic activity">
    <reaction evidence="7">
        <text>ATP + H2O + polyamine-[polyamine-binding protein]Side 1 = ADP + phosphate + polyamineSide 2 + [polyamine-binding protein]Side 1.</text>
        <dbReference type="EC" id="7.6.2.11"/>
    </reaction>
</comment>
<dbReference type="Gene3D" id="2.40.50.100">
    <property type="match status" value="1"/>
</dbReference>